<dbReference type="Proteomes" id="UP000275408">
    <property type="component" value="Unassembled WGS sequence"/>
</dbReference>
<keyword evidence="4" id="KW-1185">Reference proteome</keyword>
<evidence type="ECO:0000256" key="2">
    <source>
        <dbReference type="SAM" id="SignalP"/>
    </source>
</evidence>
<feature type="non-terminal residue" evidence="3">
    <location>
        <position position="120"/>
    </location>
</feature>
<sequence>MKPNILLTSLLSSVIFYNAVISGRILHGSDKGTLRSYSGSIGKKYGHPKTGDKITSKRTSRKLPAAGSLLRPESLPKAAQSNDVGKNKGKRYGCCICHGCQPCVGGCMQNCDCCHHECDE</sequence>
<gene>
    <name evidence="3" type="ORF">pdam_00011485</name>
</gene>
<comment type="caution">
    <text evidence="3">The sequence shown here is derived from an EMBL/GenBank/DDBJ whole genome shotgun (WGS) entry which is preliminary data.</text>
</comment>
<dbReference type="EMBL" id="RCHS01002905">
    <property type="protein sequence ID" value="RMX45027.1"/>
    <property type="molecule type" value="Genomic_DNA"/>
</dbReference>
<dbReference type="AlphaFoldDB" id="A0A3M6TUC7"/>
<dbReference type="OrthoDB" id="5989906at2759"/>
<feature type="signal peptide" evidence="2">
    <location>
        <begin position="1"/>
        <end position="22"/>
    </location>
</feature>
<protein>
    <submittedName>
        <fullName evidence="3">Uncharacterized protein</fullName>
    </submittedName>
</protein>
<feature type="chain" id="PRO_5018187425" evidence="2">
    <location>
        <begin position="23"/>
        <end position="120"/>
    </location>
</feature>
<proteinExistence type="predicted"/>
<evidence type="ECO:0000256" key="1">
    <source>
        <dbReference type="SAM" id="MobiDB-lite"/>
    </source>
</evidence>
<name>A0A3M6TUC7_POCDA</name>
<evidence type="ECO:0000313" key="4">
    <source>
        <dbReference type="Proteomes" id="UP000275408"/>
    </source>
</evidence>
<evidence type="ECO:0000313" key="3">
    <source>
        <dbReference type="EMBL" id="RMX45027.1"/>
    </source>
</evidence>
<reference evidence="3 4" key="1">
    <citation type="journal article" date="2018" name="Sci. Rep.">
        <title>Comparative analysis of the Pocillopora damicornis genome highlights role of immune system in coral evolution.</title>
        <authorList>
            <person name="Cunning R."/>
            <person name="Bay R.A."/>
            <person name="Gillette P."/>
            <person name="Baker A.C."/>
            <person name="Traylor-Knowles N."/>
        </authorList>
    </citation>
    <scope>NUCLEOTIDE SEQUENCE [LARGE SCALE GENOMIC DNA]</scope>
    <source>
        <strain evidence="3">RSMAS</strain>
        <tissue evidence="3">Whole animal</tissue>
    </source>
</reference>
<accession>A0A3M6TUC7</accession>
<feature type="region of interest" description="Disordered" evidence="1">
    <location>
        <begin position="44"/>
        <end position="67"/>
    </location>
</feature>
<organism evidence="3 4">
    <name type="scientific">Pocillopora damicornis</name>
    <name type="common">Cauliflower coral</name>
    <name type="synonym">Millepora damicornis</name>
    <dbReference type="NCBI Taxonomy" id="46731"/>
    <lineage>
        <taxon>Eukaryota</taxon>
        <taxon>Metazoa</taxon>
        <taxon>Cnidaria</taxon>
        <taxon>Anthozoa</taxon>
        <taxon>Hexacorallia</taxon>
        <taxon>Scleractinia</taxon>
        <taxon>Astrocoeniina</taxon>
        <taxon>Pocilloporidae</taxon>
        <taxon>Pocillopora</taxon>
    </lineage>
</organism>
<keyword evidence="2" id="KW-0732">Signal</keyword>